<dbReference type="InterPro" id="IPR016181">
    <property type="entry name" value="Acyl_CoA_acyltransferase"/>
</dbReference>
<evidence type="ECO:0000313" key="6">
    <source>
        <dbReference type="EMBL" id="NJQ08584.1"/>
    </source>
</evidence>
<feature type="binding site" evidence="4">
    <location>
        <begin position="118"/>
        <end position="119"/>
    </location>
    <ligand>
        <name>acetyl-CoA</name>
        <dbReference type="ChEBI" id="CHEBI:57288"/>
    </ligand>
</feature>
<dbReference type="SUPFAM" id="SSF55729">
    <property type="entry name" value="Acyl-CoA N-acyltransferases (Nat)"/>
    <property type="match status" value="1"/>
</dbReference>
<protein>
    <submittedName>
        <fullName evidence="6">GNAT family N-acetyltransferase</fullName>
    </submittedName>
</protein>
<organism evidence="6 7">
    <name type="scientific">Streptomyces lonarensis</name>
    <dbReference type="NCBI Taxonomy" id="700599"/>
    <lineage>
        <taxon>Bacteria</taxon>
        <taxon>Bacillati</taxon>
        <taxon>Actinomycetota</taxon>
        <taxon>Actinomycetes</taxon>
        <taxon>Kitasatosporales</taxon>
        <taxon>Streptomycetaceae</taxon>
        <taxon>Streptomyces</taxon>
    </lineage>
</organism>
<evidence type="ECO:0000256" key="1">
    <source>
        <dbReference type="ARBA" id="ARBA00009213"/>
    </source>
</evidence>
<dbReference type="GO" id="GO:0030649">
    <property type="term" value="P:aminoglycoside antibiotic catabolic process"/>
    <property type="evidence" value="ECO:0007669"/>
    <property type="project" value="TreeGrafter"/>
</dbReference>
<dbReference type="InterPro" id="IPR036527">
    <property type="entry name" value="SCP2_sterol-bd_dom_sf"/>
</dbReference>
<dbReference type="PANTHER" id="PTHR37817:SF1">
    <property type="entry name" value="N-ACETYLTRANSFERASE EIS"/>
    <property type="match status" value="1"/>
</dbReference>
<dbReference type="InterPro" id="IPR025559">
    <property type="entry name" value="Eis_dom"/>
</dbReference>
<reference evidence="6 7" key="1">
    <citation type="submission" date="2020-03" db="EMBL/GenBank/DDBJ databases">
        <title>Draft genome of Streptomyces sp. ventii, isolated from the Axial Seamount in the Pacific Ocean, and resequencing of the two type strains Streptomyces lonarensis strain NCL 716 and Streptomyces bohaiensis strain 11A07.</title>
        <authorList>
            <person name="Loughran R.M."/>
            <person name="Pfannmuller K.M."/>
            <person name="Wasson B.J."/>
            <person name="Deadmond M.C."/>
            <person name="Paddock B.E."/>
            <person name="Koyack M.J."/>
            <person name="Gallegos D.A."/>
            <person name="Mitchell E.A."/>
            <person name="Ushijima B."/>
            <person name="Saw J.H."/>
            <person name="Mcphail K.L."/>
            <person name="Videau P."/>
        </authorList>
    </citation>
    <scope>NUCLEOTIDE SEQUENCE [LARGE SCALE GENOMIC DNA]</scope>
    <source>
        <strain evidence="6 7">NCL716</strain>
    </source>
</reference>
<dbReference type="EMBL" id="JAAVJD010000345">
    <property type="protein sequence ID" value="NJQ08584.1"/>
    <property type="molecule type" value="Genomic_DNA"/>
</dbReference>
<dbReference type="RefSeq" id="WP_167974567.1">
    <property type="nucleotide sequence ID" value="NZ_BHZG01000281.1"/>
</dbReference>
<dbReference type="GO" id="GO:0034069">
    <property type="term" value="F:aminoglycoside N-acetyltransferase activity"/>
    <property type="evidence" value="ECO:0007669"/>
    <property type="project" value="TreeGrafter"/>
</dbReference>
<keyword evidence="2 4" id="KW-0808">Transferase</keyword>
<dbReference type="Gene3D" id="3.30.1050.10">
    <property type="entry name" value="SCP2 sterol-binding domain"/>
    <property type="match status" value="1"/>
</dbReference>
<dbReference type="Pfam" id="PF13527">
    <property type="entry name" value="Acetyltransf_9"/>
    <property type="match status" value="1"/>
</dbReference>
<proteinExistence type="inferred from homology"/>
<dbReference type="SUPFAM" id="SSF55718">
    <property type="entry name" value="SCP-like"/>
    <property type="match status" value="1"/>
</dbReference>
<comment type="similarity">
    <text evidence="1 4">Belongs to the acetyltransferase Eis family.</text>
</comment>
<evidence type="ECO:0000256" key="2">
    <source>
        <dbReference type="ARBA" id="ARBA00022679"/>
    </source>
</evidence>
<gene>
    <name evidence="6" type="ORF">HCN56_24160</name>
</gene>
<dbReference type="PROSITE" id="PS51186">
    <property type="entry name" value="GNAT"/>
    <property type="match status" value="1"/>
</dbReference>
<dbReference type="NCBIfam" id="NF002367">
    <property type="entry name" value="PRK01346.1-4"/>
    <property type="match status" value="1"/>
</dbReference>
<comment type="caution">
    <text evidence="6">The sequence shown here is derived from an EMBL/GenBank/DDBJ whole genome shotgun (WGS) entry which is preliminary data.</text>
</comment>
<comment type="subunit">
    <text evidence="4">Homohexamer; trimer of dimers.</text>
</comment>
<dbReference type="Pfam" id="PF17668">
    <property type="entry name" value="Acetyltransf_17"/>
    <property type="match status" value="1"/>
</dbReference>
<dbReference type="InterPro" id="IPR041380">
    <property type="entry name" value="Acetyltransf_17"/>
</dbReference>
<dbReference type="Pfam" id="PF13530">
    <property type="entry name" value="SCP2_2"/>
    <property type="match status" value="1"/>
</dbReference>
<evidence type="ECO:0000313" key="7">
    <source>
        <dbReference type="Proteomes" id="UP000578686"/>
    </source>
</evidence>
<feature type="binding site" evidence="4">
    <location>
        <begin position="90"/>
        <end position="95"/>
    </location>
    <ligand>
        <name>acetyl-CoA</name>
        <dbReference type="ChEBI" id="CHEBI:57288"/>
    </ligand>
</feature>
<dbReference type="InterPro" id="IPR051554">
    <property type="entry name" value="Acetyltransferase_Eis"/>
</dbReference>
<dbReference type="InterPro" id="IPR022902">
    <property type="entry name" value="NAcTrfase_Eis"/>
</dbReference>
<dbReference type="InterPro" id="IPR000182">
    <property type="entry name" value="GNAT_dom"/>
</dbReference>
<feature type="binding site" evidence="4">
    <location>
        <begin position="82"/>
        <end position="84"/>
    </location>
    <ligand>
        <name>acetyl-CoA</name>
        <dbReference type="ChEBI" id="CHEBI:57288"/>
    </ligand>
</feature>
<feature type="active site" description="Proton donor" evidence="4">
    <location>
        <position position="123"/>
    </location>
</feature>
<keyword evidence="7" id="KW-1185">Reference proteome</keyword>
<dbReference type="AlphaFoldDB" id="A0A7X6D5K9"/>
<dbReference type="CDD" id="cd04301">
    <property type="entry name" value="NAT_SF"/>
    <property type="match status" value="1"/>
</dbReference>
<accession>A0A7X6D5K9</accession>
<sequence length="406" mass="43958">MTTELKELDPADWERWYRCLNTAFAGEVELAEQRALWRDLTEHKRSLGAWDDGQVVGTLSAFSFRMAVPGGAVLPTAGLTMVGVLPTHRRRGLLTAMIRRHLEEVREGGEPLAALTASEAAIYGRFGYGAAAGRVRADIDTRRVRLPEPAGAEADGLRLRLVDSVAALPETEKVYARQVERRPGMLERLPGWERLETVAGGVGAGSVGQLCVVAERDGAAVGYARYGVSDADGTGTVRVRSLAADDGATELALWRFLFSIDLTSRVTFFDRPVDDAWQYAVNDVRGCGIQLRDNLYLRPVELGAALAARRYAAPVDVVLEVADPFCPWNEGRWRLSGDRAGAVCERTTDPAELALSVREVGAAYLGGTSLTGLARAGRVRELRAGALAPATTAFGWDVAPWLPHGF</sequence>
<dbReference type="HAMAP" id="MF_01812">
    <property type="entry name" value="Eis"/>
    <property type="match status" value="1"/>
</dbReference>
<feature type="active site" description="Proton acceptor; via carboxylate" evidence="4">
    <location>
        <position position="406"/>
    </location>
</feature>
<dbReference type="Gene3D" id="3.40.630.30">
    <property type="match status" value="2"/>
</dbReference>
<dbReference type="Proteomes" id="UP000578686">
    <property type="component" value="Unassembled WGS sequence"/>
</dbReference>
<dbReference type="PANTHER" id="PTHR37817">
    <property type="entry name" value="N-ACETYLTRANSFERASE EIS"/>
    <property type="match status" value="1"/>
</dbReference>
<evidence type="ECO:0000256" key="3">
    <source>
        <dbReference type="ARBA" id="ARBA00023315"/>
    </source>
</evidence>
<name>A0A7X6D5K9_9ACTN</name>
<evidence type="ECO:0000259" key="5">
    <source>
        <dbReference type="PROSITE" id="PS51186"/>
    </source>
</evidence>
<feature type="domain" description="N-acetyltransferase" evidence="5">
    <location>
        <begin position="3"/>
        <end position="149"/>
    </location>
</feature>
<evidence type="ECO:0000256" key="4">
    <source>
        <dbReference type="HAMAP-Rule" id="MF_01812"/>
    </source>
</evidence>
<keyword evidence="3 4" id="KW-0012">Acyltransferase</keyword>